<keyword evidence="1" id="KW-0812">Transmembrane</keyword>
<proteinExistence type="predicted"/>
<comment type="caution">
    <text evidence="2">The sequence shown here is derived from an EMBL/GenBank/DDBJ whole genome shotgun (WGS) entry which is preliminary data.</text>
</comment>
<gene>
    <name evidence="2" type="ORF">IQ251_06990</name>
</gene>
<reference evidence="2" key="1">
    <citation type="submission" date="2020-10" db="EMBL/GenBank/DDBJ databases">
        <title>Diversity and distribution of actinomycetes associated with coral in the coast of Hainan.</title>
        <authorList>
            <person name="Li F."/>
        </authorList>
    </citation>
    <scope>NUCLEOTIDE SEQUENCE</scope>
    <source>
        <strain evidence="2">HNM0983</strain>
    </source>
</reference>
<dbReference type="EMBL" id="JADEYC010000011">
    <property type="protein sequence ID" value="MBE9374191.1"/>
    <property type="molecule type" value="Genomic_DNA"/>
</dbReference>
<dbReference type="Proteomes" id="UP000598360">
    <property type="component" value="Unassembled WGS sequence"/>
</dbReference>
<protein>
    <submittedName>
        <fullName evidence="2">VanZ family protein</fullName>
    </submittedName>
</protein>
<keyword evidence="1" id="KW-0472">Membrane</keyword>
<feature type="transmembrane region" description="Helical" evidence="1">
    <location>
        <begin position="41"/>
        <end position="59"/>
    </location>
</feature>
<organism evidence="2 3">
    <name type="scientific">Saccharopolyspora montiporae</name>
    <dbReference type="NCBI Taxonomy" id="2781240"/>
    <lineage>
        <taxon>Bacteria</taxon>
        <taxon>Bacillati</taxon>
        <taxon>Actinomycetota</taxon>
        <taxon>Actinomycetes</taxon>
        <taxon>Pseudonocardiales</taxon>
        <taxon>Pseudonocardiaceae</taxon>
        <taxon>Saccharopolyspora</taxon>
    </lineage>
</organism>
<sequence length="127" mass="13083">MPRSLTPPVRALPFAAALLLSVIVLFTPASGVPSAPPGTDKVIHIALFAALALTGRAAGIRTRVLLPALAGYAIASELLQGRLPIGRSADAWDAAADLVGVAAGFAAHRVLSDAVRRSFRRGRRPSG</sequence>
<accession>A0A929B8G6</accession>
<dbReference type="PANTHER" id="PTHR28008">
    <property type="entry name" value="DOMAIN PROTEIN, PUTATIVE (AFU_ORTHOLOGUE AFUA_3G10980)-RELATED"/>
    <property type="match status" value="1"/>
</dbReference>
<evidence type="ECO:0000313" key="2">
    <source>
        <dbReference type="EMBL" id="MBE9374191.1"/>
    </source>
</evidence>
<evidence type="ECO:0000256" key="1">
    <source>
        <dbReference type="SAM" id="Phobius"/>
    </source>
</evidence>
<evidence type="ECO:0000313" key="3">
    <source>
        <dbReference type="Proteomes" id="UP000598360"/>
    </source>
</evidence>
<dbReference type="PANTHER" id="PTHR28008:SF1">
    <property type="entry name" value="DOMAIN PROTEIN, PUTATIVE (AFU_ORTHOLOGUE AFUA_3G10980)-RELATED"/>
    <property type="match status" value="1"/>
</dbReference>
<keyword evidence="1" id="KW-1133">Transmembrane helix</keyword>
<dbReference type="AlphaFoldDB" id="A0A929B8G6"/>
<name>A0A929B8G6_9PSEU</name>
<keyword evidence="3" id="KW-1185">Reference proteome</keyword>
<dbReference type="RefSeq" id="WP_193927647.1">
    <property type="nucleotide sequence ID" value="NZ_JADEYC010000011.1"/>
</dbReference>